<dbReference type="Proteomes" id="UP000265520">
    <property type="component" value="Unassembled WGS sequence"/>
</dbReference>
<keyword evidence="2" id="KW-1185">Reference proteome</keyword>
<evidence type="ECO:0000313" key="1">
    <source>
        <dbReference type="EMBL" id="MCI93164.1"/>
    </source>
</evidence>
<sequence>MVKKRNCSTLAHLVGTDVSRREGLPVQTTGEAREELGS</sequence>
<reference evidence="1 2" key="1">
    <citation type="journal article" date="2018" name="Front. Plant Sci.">
        <title>Red Clover (Trifolium pratense) and Zigzag Clover (T. medium) - A Picture of Genomic Similarities and Differences.</title>
        <authorList>
            <person name="Dluhosova J."/>
            <person name="Istvanek J."/>
            <person name="Nedelnik J."/>
            <person name="Repkova J."/>
        </authorList>
    </citation>
    <scope>NUCLEOTIDE SEQUENCE [LARGE SCALE GENOMIC DNA]</scope>
    <source>
        <strain evidence="2">cv. 10/8</strain>
        <tissue evidence="1">Leaf</tissue>
    </source>
</reference>
<evidence type="ECO:0000313" key="2">
    <source>
        <dbReference type="Proteomes" id="UP000265520"/>
    </source>
</evidence>
<dbReference type="AlphaFoldDB" id="A0A392VXR5"/>
<name>A0A392VXR5_9FABA</name>
<accession>A0A392VXR5</accession>
<protein>
    <submittedName>
        <fullName evidence="1">Uncharacterized protein</fullName>
    </submittedName>
</protein>
<dbReference type="EMBL" id="LXQA011321295">
    <property type="protein sequence ID" value="MCI93164.1"/>
    <property type="molecule type" value="Genomic_DNA"/>
</dbReference>
<feature type="non-terminal residue" evidence="1">
    <location>
        <position position="38"/>
    </location>
</feature>
<proteinExistence type="predicted"/>
<comment type="caution">
    <text evidence="1">The sequence shown here is derived from an EMBL/GenBank/DDBJ whole genome shotgun (WGS) entry which is preliminary data.</text>
</comment>
<organism evidence="1 2">
    <name type="scientific">Trifolium medium</name>
    <dbReference type="NCBI Taxonomy" id="97028"/>
    <lineage>
        <taxon>Eukaryota</taxon>
        <taxon>Viridiplantae</taxon>
        <taxon>Streptophyta</taxon>
        <taxon>Embryophyta</taxon>
        <taxon>Tracheophyta</taxon>
        <taxon>Spermatophyta</taxon>
        <taxon>Magnoliopsida</taxon>
        <taxon>eudicotyledons</taxon>
        <taxon>Gunneridae</taxon>
        <taxon>Pentapetalae</taxon>
        <taxon>rosids</taxon>
        <taxon>fabids</taxon>
        <taxon>Fabales</taxon>
        <taxon>Fabaceae</taxon>
        <taxon>Papilionoideae</taxon>
        <taxon>50 kb inversion clade</taxon>
        <taxon>NPAAA clade</taxon>
        <taxon>Hologalegina</taxon>
        <taxon>IRL clade</taxon>
        <taxon>Trifolieae</taxon>
        <taxon>Trifolium</taxon>
    </lineage>
</organism>